<comment type="caution">
    <text evidence="3">The sequence shown here is derived from an EMBL/GenBank/DDBJ whole genome shotgun (WGS) entry which is preliminary data.</text>
</comment>
<reference evidence="3 4" key="1">
    <citation type="journal article" date="2020" name="bioRxiv">
        <title>Sequence and annotation of 42 cannabis genomes reveals extensive copy number variation in cannabinoid synthesis and pathogen resistance genes.</title>
        <authorList>
            <person name="Mckernan K.J."/>
            <person name="Helbert Y."/>
            <person name="Kane L.T."/>
            <person name="Ebling H."/>
            <person name="Zhang L."/>
            <person name="Liu B."/>
            <person name="Eaton Z."/>
            <person name="Mclaughlin S."/>
            <person name="Kingan S."/>
            <person name="Baybayan P."/>
            <person name="Concepcion G."/>
            <person name="Jordan M."/>
            <person name="Riva A."/>
            <person name="Barbazuk W."/>
            <person name="Harkins T."/>
        </authorList>
    </citation>
    <scope>NUCLEOTIDE SEQUENCE [LARGE SCALE GENOMIC DNA]</scope>
    <source>
        <strain evidence="4">cv. Jamaican Lion 4</strain>
        <tissue evidence="3">Leaf</tissue>
    </source>
</reference>
<dbReference type="Proteomes" id="UP000525078">
    <property type="component" value="Unassembled WGS sequence"/>
</dbReference>
<proteinExistence type="predicted"/>
<feature type="compositionally biased region" description="Basic and acidic residues" evidence="1">
    <location>
        <begin position="101"/>
        <end position="110"/>
    </location>
</feature>
<evidence type="ECO:0000313" key="3">
    <source>
        <dbReference type="EMBL" id="KAF4396708.1"/>
    </source>
</evidence>
<feature type="transmembrane region" description="Helical" evidence="2">
    <location>
        <begin position="16"/>
        <end position="35"/>
    </location>
</feature>
<feature type="compositionally biased region" description="Polar residues" evidence="1">
    <location>
        <begin position="79"/>
        <end position="94"/>
    </location>
</feature>
<evidence type="ECO:0000256" key="2">
    <source>
        <dbReference type="SAM" id="Phobius"/>
    </source>
</evidence>
<dbReference type="PANTHER" id="PTHR36726">
    <property type="entry name" value="CLAVATA3/ESR (CLE)-RELATED PROTEIN 45"/>
    <property type="match status" value="1"/>
</dbReference>
<evidence type="ECO:0000313" key="4">
    <source>
        <dbReference type="Proteomes" id="UP000525078"/>
    </source>
</evidence>
<evidence type="ECO:0008006" key="5">
    <source>
        <dbReference type="Google" id="ProtNLM"/>
    </source>
</evidence>
<dbReference type="PANTHER" id="PTHR36726:SF4">
    <property type="entry name" value="CLAVATA3_ESR (CLE)-RELATED PROTEIN 45"/>
    <property type="match status" value="1"/>
</dbReference>
<dbReference type="EMBL" id="JAATIP010000001">
    <property type="protein sequence ID" value="KAF4396708.1"/>
    <property type="molecule type" value="Genomic_DNA"/>
</dbReference>
<name>A0A7J6HPQ5_CANSA</name>
<feature type="region of interest" description="Disordered" evidence="1">
    <location>
        <begin position="74"/>
        <end position="110"/>
    </location>
</feature>
<dbReference type="AlphaFoldDB" id="A0A7J6HPQ5"/>
<gene>
    <name evidence="3" type="ORF">F8388_004676</name>
</gene>
<dbReference type="InterPro" id="IPR038821">
    <property type="entry name" value="CLE45-like"/>
</dbReference>
<organism evidence="3 4">
    <name type="scientific">Cannabis sativa</name>
    <name type="common">Hemp</name>
    <name type="synonym">Marijuana</name>
    <dbReference type="NCBI Taxonomy" id="3483"/>
    <lineage>
        <taxon>Eukaryota</taxon>
        <taxon>Viridiplantae</taxon>
        <taxon>Streptophyta</taxon>
        <taxon>Embryophyta</taxon>
        <taxon>Tracheophyta</taxon>
        <taxon>Spermatophyta</taxon>
        <taxon>Magnoliopsida</taxon>
        <taxon>eudicotyledons</taxon>
        <taxon>Gunneridae</taxon>
        <taxon>Pentapetalae</taxon>
        <taxon>rosids</taxon>
        <taxon>fabids</taxon>
        <taxon>Rosales</taxon>
        <taxon>Cannabaceae</taxon>
        <taxon>Cannabis</taxon>
    </lineage>
</organism>
<keyword evidence="2" id="KW-0812">Transmembrane</keyword>
<accession>A0A7J6HPQ5</accession>
<protein>
    <recommendedName>
        <fullName evidence="5">CLAVATA3/ESR (CLE)-related protein 45</fullName>
    </recommendedName>
</protein>
<sequence>MVHEDHDHFCFKLKTMVLAAQRVVILLICIGLLSFEPRKVCGLRSLDIAPRDQKEETNPFLHIRRSLKVVKKEGKLNSEAKSASQSNKLDPNQSSKRKVRRGSDPIHNRC</sequence>
<evidence type="ECO:0000256" key="1">
    <source>
        <dbReference type="SAM" id="MobiDB-lite"/>
    </source>
</evidence>
<keyword evidence="2" id="KW-0472">Membrane</keyword>
<keyword evidence="2" id="KW-1133">Transmembrane helix</keyword>